<evidence type="ECO:0000313" key="8">
    <source>
        <dbReference type="Proteomes" id="UP000294498"/>
    </source>
</evidence>
<evidence type="ECO:0000256" key="3">
    <source>
        <dbReference type="ARBA" id="ARBA00023082"/>
    </source>
</evidence>
<dbReference type="Pfam" id="PF04542">
    <property type="entry name" value="Sigma70_r2"/>
    <property type="match status" value="1"/>
</dbReference>
<reference evidence="7 8" key="1">
    <citation type="submission" date="2019-03" db="EMBL/GenBank/DDBJ databases">
        <title>Genomic Encyclopedia of Type Strains, Phase IV (KMG-IV): sequencing the most valuable type-strain genomes for metagenomic binning, comparative biology and taxonomic classification.</title>
        <authorList>
            <person name="Goeker M."/>
        </authorList>
    </citation>
    <scope>NUCLEOTIDE SEQUENCE [LARGE SCALE GENOMIC DNA]</scope>
    <source>
        <strain evidence="7 8">DSM 100059</strain>
    </source>
</reference>
<dbReference type="InterPro" id="IPR036388">
    <property type="entry name" value="WH-like_DNA-bd_sf"/>
</dbReference>
<dbReference type="InterPro" id="IPR039425">
    <property type="entry name" value="RNA_pol_sigma-70-like"/>
</dbReference>
<dbReference type="GO" id="GO:0003677">
    <property type="term" value="F:DNA binding"/>
    <property type="evidence" value="ECO:0007669"/>
    <property type="project" value="InterPro"/>
</dbReference>
<dbReference type="NCBIfam" id="TIGR02937">
    <property type="entry name" value="sigma70-ECF"/>
    <property type="match status" value="1"/>
</dbReference>
<evidence type="ECO:0000256" key="4">
    <source>
        <dbReference type="ARBA" id="ARBA00023163"/>
    </source>
</evidence>
<dbReference type="GO" id="GO:0016987">
    <property type="term" value="F:sigma factor activity"/>
    <property type="evidence" value="ECO:0007669"/>
    <property type="project" value="UniProtKB-KW"/>
</dbReference>
<dbReference type="AlphaFoldDB" id="A0A4R8DR61"/>
<evidence type="ECO:0000256" key="2">
    <source>
        <dbReference type="ARBA" id="ARBA00023015"/>
    </source>
</evidence>
<evidence type="ECO:0000256" key="1">
    <source>
        <dbReference type="ARBA" id="ARBA00010641"/>
    </source>
</evidence>
<dbReference type="PANTHER" id="PTHR43133:SF46">
    <property type="entry name" value="RNA POLYMERASE SIGMA-70 FACTOR ECF SUBFAMILY"/>
    <property type="match status" value="1"/>
</dbReference>
<dbReference type="Gene3D" id="1.10.10.10">
    <property type="entry name" value="Winged helix-like DNA-binding domain superfamily/Winged helix DNA-binding domain"/>
    <property type="match status" value="1"/>
</dbReference>
<dbReference type="InterPro" id="IPR014284">
    <property type="entry name" value="RNA_pol_sigma-70_dom"/>
</dbReference>
<comment type="similarity">
    <text evidence="1">Belongs to the sigma-70 factor family. ECF subfamily.</text>
</comment>
<dbReference type="InterPro" id="IPR013325">
    <property type="entry name" value="RNA_pol_sigma_r2"/>
</dbReference>
<dbReference type="Gene3D" id="1.10.1740.10">
    <property type="match status" value="1"/>
</dbReference>
<dbReference type="Proteomes" id="UP000294498">
    <property type="component" value="Unassembled WGS sequence"/>
</dbReference>
<dbReference type="Pfam" id="PF08281">
    <property type="entry name" value="Sigma70_r4_2"/>
    <property type="match status" value="1"/>
</dbReference>
<dbReference type="PANTHER" id="PTHR43133">
    <property type="entry name" value="RNA POLYMERASE ECF-TYPE SIGMA FACTO"/>
    <property type="match status" value="1"/>
</dbReference>
<name>A0A4R8DR61_9BACT</name>
<keyword evidence="2" id="KW-0805">Transcription regulation</keyword>
<dbReference type="InterPro" id="IPR007627">
    <property type="entry name" value="RNA_pol_sigma70_r2"/>
</dbReference>
<gene>
    <name evidence="7" type="ORF">EDB95_1307</name>
</gene>
<feature type="domain" description="RNA polymerase sigma factor 70 region 4 type 2" evidence="6">
    <location>
        <begin position="123"/>
        <end position="167"/>
    </location>
</feature>
<dbReference type="InterPro" id="IPR013249">
    <property type="entry name" value="RNA_pol_sigma70_r4_t2"/>
</dbReference>
<evidence type="ECO:0000259" key="5">
    <source>
        <dbReference type="Pfam" id="PF04542"/>
    </source>
</evidence>
<organism evidence="7 8">
    <name type="scientific">Dinghuibacter silviterrae</name>
    <dbReference type="NCBI Taxonomy" id="1539049"/>
    <lineage>
        <taxon>Bacteria</taxon>
        <taxon>Pseudomonadati</taxon>
        <taxon>Bacteroidota</taxon>
        <taxon>Chitinophagia</taxon>
        <taxon>Chitinophagales</taxon>
        <taxon>Chitinophagaceae</taxon>
        <taxon>Dinghuibacter</taxon>
    </lineage>
</organism>
<keyword evidence="3" id="KW-0731">Sigma factor</keyword>
<proteinExistence type="inferred from homology"/>
<keyword evidence="8" id="KW-1185">Reference proteome</keyword>
<evidence type="ECO:0000313" key="7">
    <source>
        <dbReference type="EMBL" id="TDX00288.1"/>
    </source>
</evidence>
<dbReference type="SUPFAM" id="SSF88659">
    <property type="entry name" value="Sigma3 and sigma4 domains of RNA polymerase sigma factors"/>
    <property type="match status" value="1"/>
</dbReference>
<dbReference type="InterPro" id="IPR013324">
    <property type="entry name" value="RNA_pol_sigma_r3/r4-like"/>
</dbReference>
<accession>A0A4R8DR61</accession>
<keyword evidence="4" id="KW-0804">Transcription</keyword>
<dbReference type="EMBL" id="SODV01000001">
    <property type="protein sequence ID" value="TDX00288.1"/>
    <property type="molecule type" value="Genomic_DNA"/>
</dbReference>
<dbReference type="OrthoDB" id="799938at2"/>
<dbReference type="SUPFAM" id="SSF88946">
    <property type="entry name" value="Sigma2 domain of RNA polymerase sigma factors"/>
    <property type="match status" value="1"/>
</dbReference>
<evidence type="ECO:0000259" key="6">
    <source>
        <dbReference type="Pfam" id="PF08281"/>
    </source>
</evidence>
<dbReference type="GO" id="GO:0006352">
    <property type="term" value="P:DNA-templated transcription initiation"/>
    <property type="evidence" value="ECO:0007669"/>
    <property type="project" value="InterPro"/>
</dbReference>
<comment type="caution">
    <text evidence="7">The sequence shown here is derived from an EMBL/GenBank/DDBJ whole genome shotgun (WGS) entry which is preliminary data.</text>
</comment>
<feature type="domain" description="RNA polymerase sigma-70 region 2" evidence="5">
    <location>
        <begin position="26"/>
        <end position="90"/>
    </location>
</feature>
<protein>
    <submittedName>
        <fullName evidence="7">RNA polymerase sigma-70 factor (ECF subfamily)</fullName>
    </submittedName>
</protein>
<dbReference type="RefSeq" id="WP_133991709.1">
    <property type="nucleotide sequence ID" value="NZ_SODV01000001.1"/>
</dbReference>
<sequence>MNDCAPSESELLQKMVLGDRSAYAAIYQRYHAGIYHYILRFVKLPDLAEDLVHDVFLKIWEVRERIDPSGAFGGYLYRIARNHVYKTIQRIAADRVLRARVLRHLGEEPPLEWIGQNKEYERLFGQALSLLPQQRRNVFRLCREEGKTYEETAAILGISRNAVKKHMILSMRSIHDFMLRNGDVTLVLLLLAMVA</sequence>